<evidence type="ECO:0000313" key="2">
    <source>
        <dbReference type="Proteomes" id="UP000249057"/>
    </source>
</evidence>
<name>A0ACD1GK94_9EURO</name>
<organism evidence="1 2">
    <name type="scientific">Aspergillus brunneoviolaceus CBS 621.78</name>
    <dbReference type="NCBI Taxonomy" id="1450534"/>
    <lineage>
        <taxon>Eukaryota</taxon>
        <taxon>Fungi</taxon>
        <taxon>Dikarya</taxon>
        <taxon>Ascomycota</taxon>
        <taxon>Pezizomycotina</taxon>
        <taxon>Eurotiomycetes</taxon>
        <taxon>Eurotiomycetidae</taxon>
        <taxon>Eurotiales</taxon>
        <taxon>Aspergillaceae</taxon>
        <taxon>Aspergillus</taxon>
        <taxon>Aspergillus subgen. Circumdati</taxon>
    </lineage>
</organism>
<accession>A0ACD1GK94</accession>
<protein>
    <submittedName>
        <fullName evidence="1">Uncharacterized protein</fullName>
    </submittedName>
</protein>
<dbReference type="EMBL" id="KZ825317">
    <property type="protein sequence ID" value="RAH49534.1"/>
    <property type="molecule type" value="Genomic_DNA"/>
</dbReference>
<dbReference type="Proteomes" id="UP000249057">
    <property type="component" value="Unassembled WGS sequence"/>
</dbReference>
<reference evidence="1" key="1">
    <citation type="submission" date="2018-02" db="EMBL/GenBank/DDBJ databases">
        <title>The genomes of Aspergillus section Nigri reveals drivers in fungal speciation.</title>
        <authorList>
            <consortium name="DOE Joint Genome Institute"/>
            <person name="Vesth T.C."/>
            <person name="Nybo J."/>
            <person name="Theobald S."/>
            <person name="Brandl J."/>
            <person name="Frisvad J.C."/>
            <person name="Nielsen K.F."/>
            <person name="Lyhne E.K."/>
            <person name="Kogle M.E."/>
            <person name="Kuo A."/>
            <person name="Riley R."/>
            <person name="Clum A."/>
            <person name="Nolan M."/>
            <person name="Lipzen A."/>
            <person name="Salamov A."/>
            <person name="Henrissat B."/>
            <person name="Wiebenga A."/>
            <person name="De vries R.P."/>
            <person name="Grigoriev I.V."/>
            <person name="Mortensen U.H."/>
            <person name="Andersen M.R."/>
            <person name="Baker S.E."/>
        </authorList>
    </citation>
    <scope>NUCLEOTIDE SEQUENCE</scope>
    <source>
        <strain evidence="1">CBS 621.78</strain>
    </source>
</reference>
<keyword evidence="2" id="KW-1185">Reference proteome</keyword>
<sequence length="439" mass="48792">MADQKTSEELAKSRWAPQGSDEPSSVSSTTTTTTPTTTTTHHQHSHGRGGTQNRHQKRSYKTKSTPQTVRPPQPAVTATTTTTTNGTTITASASSTPNGTSSVPPNTNPKIWTPSPRPAPSNGTAPTSTSPTQHHQEQQQQQQRAARLPRVVGGVSSSLGDGWEKIPTHPEPPTPEPSSSAHSLRSDSQSPTKKKTRPIPPSIADAVEALSRYRKIRRRLEWKLRHLVDGFKQATNRDQPAAEQLYAEQMFKLDFHEYYGLLERALVYLMLVWNIHVSRAHPSTNTNKISWADEMNGGGSSTHRYHANVLEALRDLDSPYFEVLGSGERFAHLQKAKELRNRWKYADMDPEERERDPQTWRAGYKAWKDALTPLESYDFDTIFVQILQGLVEAADIAQQRVDELGREAGQDDAAAAAGGSESDPDDWDFLVDAMDWEAV</sequence>
<gene>
    <name evidence="1" type="ORF">BO95DRAFT_439180</name>
</gene>
<proteinExistence type="predicted"/>
<evidence type="ECO:0000313" key="1">
    <source>
        <dbReference type="EMBL" id="RAH49534.1"/>
    </source>
</evidence>